<dbReference type="SMART" id="SM01321">
    <property type="entry name" value="Y1_Tnp"/>
    <property type="match status" value="1"/>
</dbReference>
<dbReference type="InterPro" id="IPR052715">
    <property type="entry name" value="RAYT_transposase"/>
</dbReference>
<protein>
    <submittedName>
        <fullName evidence="2">Putative transposase</fullName>
    </submittedName>
</protein>
<dbReference type="Gene3D" id="3.30.70.1290">
    <property type="entry name" value="Transposase IS200-like"/>
    <property type="match status" value="1"/>
</dbReference>
<dbReference type="AlphaFoldDB" id="A0A1H8ZSR2"/>
<evidence type="ECO:0000259" key="1">
    <source>
        <dbReference type="SMART" id="SM01321"/>
    </source>
</evidence>
<dbReference type="NCBIfam" id="NF047646">
    <property type="entry name" value="REP_Tyr_transpos"/>
    <property type="match status" value="1"/>
</dbReference>
<evidence type="ECO:0000313" key="3">
    <source>
        <dbReference type="Proteomes" id="UP000181998"/>
    </source>
</evidence>
<dbReference type="InterPro" id="IPR036515">
    <property type="entry name" value="Transposase_17_sf"/>
</dbReference>
<proteinExistence type="predicted"/>
<dbReference type="GO" id="GO:0004803">
    <property type="term" value="F:transposase activity"/>
    <property type="evidence" value="ECO:0007669"/>
    <property type="project" value="InterPro"/>
</dbReference>
<dbReference type="EMBL" id="FOFX01000001">
    <property type="protein sequence ID" value="SEP67520.1"/>
    <property type="molecule type" value="Genomic_DNA"/>
</dbReference>
<organism evidence="2 3">
    <name type="scientific">Nitrosomonas ureae</name>
    <dbReference type="NCBI Taxonomy" id="44577"/>
    <lineage>
        <taxon>Bacteria</taxon>
        <taxon>Pseudomonadati</taxon>
        <taxon>Pseudomonadota</taxon>
        <taxon>Betaproteobacteria</taxon>
        <taxon>Nitrosomonadales</taxon>
        <taxon>Nitrosomonadaceae</taxon>
        <taxon>Nitrosomonas</taxon>
    </lineage>
</organism>
<reference evidence="2 3" key="1">
    <citation type="submission" date="2016-10" db="EMBL/GenBank/DDBJ databases">
        <authorList>
            <person name="de Groot N.N."/>
        </authorList>
    </citation>
    <scope>NUCLEOTIDE SEQUENCE [LARGE SCALE GENOMIC DNA]</scope>
    <source>
        <strain evidence="2 3">Nm9</strain>
    </source>
</reference>
<gene>
    <name evidence="2" type="ORF">SAMN05421510_1001205</name>
</gene>
<accession>A0A1H8ZSR2</accession>
<dbReference type="PANTHER" id="PTHR36966">
    <property type="entry name" value="REP-ASSOCIATED TYROSINE TRANSPOSASE"/>
    <property type="match status" value="1"/>
</dbReference>
<feature type="domain" description="Transposase IS200-like" evidence="1">
    <location>
        <begin position="2"/>
        <end position="101"/>
    </location>
</feature>
<dbReference type="GO" id="GO:0006313">
    <property type="term" value="P:DNA transposition"/>
    <property type="evidence" value="ECO:0007669"/>
    <property type="project" value="InterPro"/>
</dbReference>
<dbReference type="Proteomes" id="UP000181998">
    <property type="component" value="Unassembled WGS sequence"/>
</dbReference>
<sequence>MEILRAAVKTVKQRHPFHIDAFVVLPDHLHAIWTLPSDDADFSIRWMLIKSGFSRRIVMNERRNASRISKGERGIWQRRYWEHLILDENDFEQHVDYIHYNPVKHGYIHRASEWPYFKAFTVYQGWRNHK</sequence>
<name>A0A1H8ZSR2_9PROT</name>
<evidence type="ECO:0000313" key="2">
    <source>
        <dbReference type="EMBL" id="SEP67520.1"/>
    </source>
</evidence>
<dbReference type="GO" id="GO:0043565">
    <property type="term" value="F:sequence-specific DNA binding"/>
    <property type="evidence" value="ECO:0007669"/>
    <property type="project" value="TreeGrafter"/>
</dbReference>
<dbReference type="PANTHER" id="PTHR36966:SF1">
    <property type="entry name" value="REP-ASSOCIATED TYROSINE TRANSPOSASE"/>
    <property type="match status" value="1"/>
</dbReference>
<dbReference type="SUPFAM" id="SSF143422">
    <property type="entry name" value="Transposase IS200-like"/>
    <property type="match status" value="1"/>
</dbReference>
<dbReference type="InterPro" id="IPR002686">
    <property type="entry name" value="Transposase_17"/>
</dbReference>